<dbReference type="AlphaFoldDB" id="A0A8C5MDW9"/>
<evidence type="ECO:0000256" key="1">
    <source>
        <dbReference type="SAM" id="MobiDB-lite"/>
    </source>
</evidence>
<dbReference type="InterPro" id="IPR009097">
    <property type="entry name" value="Cyclic_Pdiesterase"/>
</dbReference>
<dbReference type="GeneTree" id="ENSGT00390000012756"/>
<dbReference type="Pfam" id="PF10469">
    <property type="entry name" value="AKAP7_NLS"/>
    <property type="match status" value="1"/>
</dbReference>
<feature type="compositionally biased region" description="Basic and acidic residues" evidence="1">
    <location>
        <begin position="397"/>
        <end position="408"/>
    </location>
</feature>
<dbReference type="InterPro" id="IPR019510">
    <property type="entry name" value="AKAP7-like_phosphoesterase"/>
</dbReference>
<name>A0A8C5MDW9_9ANUR</name>
<feature type="compositionally biased region" description="Basic and acidic residues" evidence="1">
    <location>
        <begin position="70"/>
        <end position="85"/>
    </location>
</feature>
<evidence type="ECO:0000313" key="4">
    <source>
        <dbReference type="Proteomes" id="UP000694569"/>
    </source>
</evidence>
<dbReference type="GO" id="GO:0005829">
    <property type="term" value="C:cytosol"/>
    <property type="evidence" value="ECO:0007669"/>
    <property type="project" value="TreeGrafter"/>
</dbReference>
<reference evidence="3" key="2">
    <citation type="submission" date="2025-09" db="UniProtKB">
        <authorList>
            <consortium name="Ensembl"/>
        </authorList>
    </citation>
    <scope>IDENTIFICATION</scope>
</reference>
<accession>A0A8C5MDW9</accession>
<dbReference type="PANTHER" id="PTHR15934:SF6">
    <property type="entry name" value="A-KINASE ANCHOR PROTEIN 7 ISOFORM GAMMA"/>
    <property type="match status" value="1"/>
</dbReference>
<sequence>MQGTRIVLRTSVWRLAFRAAFIRSQRDVARLSTPRARYLATSFPIGMEARTPPLAETPDPSLGVENPAQQEEKEKPDHTPDEDTQKKKKMRIKKKKLKTKAYQSRSMDLGLAEMPFSQADIRAAFEIPNPHSKKAKNKRKIKDQSENDNEDASKKIKRVNYFVSLPITNAKILGDIQTFQDAVVQKDGRLSRALSRKGSFHITLFVMRLENEDEVNLAISALLECKRPVEKVLQEKELVFSFHGVADFKNEVVYGKMTEDEYKSSLKEITEIMEKIFKEKGVHTEGKKGFIPHLTFMKMSRAPKLRKQGLKKINPNLYKDFQDHCFGKETLFRLDLCSMLKQRQACGYYHTEASIFFGSKIQEMSGTYKHKSGAVKRKLSRQRRENEASTSKIDTFFGKKSEIPKEDTPGEITDEPMELVPEEVIRDPETESSVEICLPNEEDSLEPLPATEDYFHYGQDLHKAGITMEMFWDFHPNQSIDNTPFNDKVVYYRKGIRGSNVHRRWVTFNEKTTSVHCSICLFYGPEKYKQTLLIQGCSDWRHITTTLMEHENSQCHTQAIDTYFLNMKGKSIKHKLLSSQTTLRNHQVLQCRAIVSYIIDITFFICVQAVPYRSSHVESVVDMFDEDHLENRGNFLETVKLLADYSPVLKEHLTNVIQKAKTFDPSKKGRGKVCIFSQ</sequence>
<feature type="region of interest" description="Disordered" evidence="1">
    <location>
        <begin position="125"/>
        <end position="152"/>
    </location>
</feature>
<feature type="compositionally biased region" description="Basic residues" evidence="1">
    <location>
        <begin position="86"/>
        <end position="99"/>
    </location>
</feature>
<feature type="region of interest" description="Disordered" evidence="1">
    <location>
        <begin position="49"/>
        <end position="99"/>
    </location>
</feature>
<feature type="domain" description="A-kinase anchor protein 7-like phosphoesterase" evidence="2">
    <location>
        <begin position="159"/>
        <end position="355"/>
    </location>
</feature>
<reference evidence="3" key="1">
    <citation type="submission" date="2025-08" db="UniProtKB">
        <authorList>
            <consortium name="Ensembl"/>
        </authorList>
    </citation>
    <scope>IDENTIFICATION</scope>
</reference>
<protein>
    <recommendedName>
        <fullName evidence="2">A-kinase anchor protein 7-like phosphoesterase domain-containing protein</fullName>
    </recommendedName>
</protein>
<dbReference type="GO" id="GO:0010738">
    <property type="term" value="P:regulation of protein kinase A signaling"/>
    <property type="evidence" value="ECO:0007669"/>
    <property type="project" value="TreeGrafter"/>
</dbReference>
<evidence type="ECO:0000313" key="3">
    <source>
        <dbReference type="Ensembl" id="ENSLLEP00000010559.1"/>
    </source>
</evidence>
<dbReference type="GO" id="GO:0034237">
    <property type="term" value="F:protein kinase A regulatory subunit binding"/>
    <property type="evidence" value="ECO:0007669"/>
    <property type="project" value="TreeGrafter"/>
</dbReference>
<dbReference type="Gene3D" id="3.90.1140.10">
    <property type="entry name" value="Cyclic phosphodiesterase"/>
    <property type="match status" value="1"/>
</dbReference>
<dbReference type="PANTHER" id="PTHR15934">
    <property type="entry name" value="RNA 2',3'-CYCLIC PHOSPHODIESTERASE"/>
    <property type="match status" value="1"/>
</dbReference>
<dbReference type="OrthoDB" id="277832at2759"/>
<dbReference type="InterPro" id="IPR052641">
    <property type="entry name" value="AKAP7_isoform_gamma"/>
</dbReference>
<organism evidence="3 4">
    <name type="scientific">Leptobrachium leishanense</name>
    <name type="common">Leishan spiny toad</name>
    <dbReference type="NCBI Taxonomy" id="445787"/>
    <lineage>
        <taxon>Eukaryota</taxon>
        <taxon>Metazoa</taxon>
        <taxon>Chordata</taxon>
        <taxon>Craniata</taxon>
        <taxon>Vertebrata</taxon>
        <taxon>Euteleostomi</taxon>
        <taxon>Amphibia</taxon>
        <taxon>Batrachia</taxon>
        <taxon>Anura</taxon>
        <taxon>Pelobatoidea</taxon>
        <taxon>Megophryidae</taxon>
        <taxon>Leptobrachium</taxon>
    </lineage>
</organism>
<dbReference type="SUPFAM" id="SSF55144">
    <property type="entry name" value="LigT-like"/>
    <property type="match status" value="1"/>
</dbReference>
<feature type="compositionally biased region" description="Basic residues" evidence="1">
    <location>
        <begin position="131"/>
        <end position="141"/>
    </location>
</feature>
<proteinExistence type="predicted"/>
<dbReference type="Proteomes" id="UP000694569">
    <property type="component" value="Unplaced"/>
</dbReference>
<evidence type="ECO:0000259" key="2">
    <source>
        <dbReference type="Pfam" id="PF10469"/>
    </source>
</evidence>
<feature type="region of interest" description="Disordered" evidence="1">
    <location>
        <begin position="378"/>
        <end position="413"/>
    </location>
</feature>
<dbReference type="Ensembl" id="ENSLLET00000010971.1">
    <property type="protein sequence ID" value="ENSLLEP00000010559.1"/>
    <property type="gene ID" value="ENSLLEG00000006645.1"/>
</dbReference>
<keyword evidence="4" id="KW-1185">Reference proteome</keyword>